<evidence type="ECO:0000256" key="9">
    <source>
        <dbReference type="ARBA" id="ARBA00022723"/>
    </source>
</evidence>
<comment type="similarity">
    <text evidence="5 16">Belongs to the 5'-nucleotidase family.</text>
</comment>
<evidence type="ECO:0000256" key="10">
    <source>
        <dbReference type="ARBA" id="ARBA00022729"/>
    </source>
</evidence>
<evidence type="ECO:0000256" key="1">
    <source>
        <dbReference type="ARBA" id="ARBA00000527"/>
    </source>
</evidence>
<evidence type="ECO:0000313" key="20">
    <source>
        <dbReference type="Proteomes" id="UP000281904"/>
    </source>
</evidence>
<evidence type="ECO:0000256" key="6">
    <source>
        <dbReference type="ARBA" id="ARBA00012364"/>
    </source>
</evidence>
<dbReference type="PANTHER" id="PTHR11575">
    <property type="entry name" value="5'-NUCLEOTIDASE-RELATED"/>
    <property type="match status" value="1"/>
</dbReference>
<dbReference type="Pfam" id="PF00149">
    <property type="entry name" value="Metallophos"/>
    <property type="match status" value="1"/>
</dbReference>
<dbReference type="InterPro" id="IPR004843">
    <property type="entry name" value="Calcineurin-like_PHP"/>
</dbReference>
<dbReference type="GO" id="GO:0046872">
    <property type="term" value="F:metal ion binding"/>
    <property type="evidence" value="ECO:0007669"/>
    <property type="project" value="UniProtKB-KW"/>
</dbReference>
<keyword evidence="13 16" id="KW-0378">Hydrolase</keyword>
<evidence type="ECO:0000256" key="8">
    <source>
        <dbReference type="ARBA" id="ARBA00016420"/>
    </source>
</evidence>
<dbReference type="AlphaFoldDB" id="A0A3S4X4V2"/>
<feature type="signal peptide" evidence="16">
    <location>
        <begin position="1"/>
        <end position="23"/>
    </location>
</feature>
<dbReference type="NCBIfam" id="TIGR01390">
    <property type="entry name" value="CycNucDiestase"/>
    <property type="match status" value="1"/>
</dbReference>
<evidence type="ECO:0000256" key="11">
    <source>
        <dbReference type="ARBA" id="ARBA00022741"/>
    </source>
</evidence>
<keyword evidence="14" id="KW-0511">Multifunctional enzyme</keyword>
<proteinExistence type="inferred from homology"/>
<evidence type="ECO:0000313" key="19">
    <source>
        <dbReference type="EMBL" id="VEI65576.1"/>
    </source>
</evidence>
<dbReference type="FunFam" id="3.90.780.10:FF:000002">
    <property type="entry name" value="Bifunctional 2',3'-cyclic-nucleotide 2'-phosphodiesterase/3'-nucleotidase"/>
    <property type="match status" value="1"/>
</dbReference>
<dbReference type="CDD" id="cd07410">
    <property type="entry name" value="MPP_CpdB_N"/>
    <property type="match status" value="1"/>
</dbReference>
<dbReference type="InterPro" id="IPR006146">
    <property type="entry name" value="5'-Nucleotdase_CS"/>
</dbReference>
<keyword evidence="9" id="KW-0479">Metal-binding</keyword>
<dbReference type="GO" id="GO:0030288">
    <property type="term" value="C:outer membrane-bounded periplasmic space"/>
    <property type="evidence" value="ECO:0007669"/>
    <property type="project" value="TreeGrafter"/>
</dbReference>
<dbReference type="RefSeq" id="WP_126531440.1">
    <property type="nucleotide sequence ID" value="NZ_LR134493.1"/>
</dbReference>
<comment type="function">
    <text evidence="15">This bifunctional enzyme catalyzes two consecutive reactions during ribonucleic acid degradation. Converts a 2',3'-cyclic nucleotide to a 3'-nucleotide and then the 3'-nucleotide to the corresponding nucleoside and phosphate.</text>
</comment>
<dbReference type="PROSITE" id="PS00786">
    <property type="entry name" value="5_NUCLEOTIDASE_2"/>
    <property type="match status" value="1"/>
</dbReference>
<dbReference type="EC" id="3.1.4.16" evidence="6"/>
<dbReference type="EMBL" id="LR134493">
    <property type="protein sequence ID" value="VEI65576.1"/>
    <property type="molecule type" value="Genomic_DNA"/>
</dbReference>
<dbReference type="Gene3D" id="3.90.780.10">
    <property type="entry name" value="5'-Nucleotidase, C-terminal domain"/>
    <property type="match status" value="1"/>
</dbReference>
<evidence type="ECO:0000256" key="4">
    <source>
        <dbReference type="ARBA" id="ARBA00004418"/>
    </source>
</evidence>
<dbReference type="PROSITE" id="PS00785">
    <property type="entry name" value="5_NUCLEOTIDASE_1"/>
    <property type="match status" value="1"/>
</dbReference>
<dbReference type="EC" id="3.1.3.6" evidence="7"/>
<keyword evidence="11 16" id="KW-0547">Nucleotide-binding</keyword>
<name>A0A3S4X4V2_SERRU</name>
<reference evidence="19 20" key="1">
    <citation type="submission" date="2018-12" db="EMBL/GenBank/DDBJ databases">
        <authorList>
            <consortium name="Pathogen Informatics"/>
        </authorList>
    </citation>
    <scope>NUCLEOTIDE SEQUENCE [LARGE SCALE GENOMIC DNA]</scope>
    <source>
        <strain evidence="19 20">NCTC10036</strain>
    </source>
</reference>
<dbReference type="GO" id="GO:0008663">
    <property type="term" value="F:2',3'-cyclic-nucleotide 2'-phosphodiesterase activity"/>
    <property type="evidence" value="ECO:0007669"/>
    <property type="project" value="UniProtKB-EC"/>
</dbReference>
<protein>
    <recommendedName>
        <fullName evidence="8">2',3'-cyclic-nucleotide 2'-phosphodiesterase/3'-nucleotidase</fullName>
        <ecNumber evidence="7">3.1.3.6</ecNumber>
        <ecNumber evidence="6">3.1.4.16</ecNumber>
    </recommendedName>
</protein>
<keyword evidence="12" id="KW-0574">Periplasm</keyword>
<comment type="catalytic activity">
    <reaction evidence="2">
        <text>a nucleoside 2',3'-cyclic phosphate + H2O = a nucleoside 3'-phosphate + H(+)</text>
        <dbReference type="Rhea" id="RHEA:19621"/>
        <dbReference type="ChEBI" id="CHEBI:15377"/>
        <dbReference type="ChEBI" id="CHEBI:15378"/>
        <dbReference type="ChEBI" id="CHEBI:66949"/>
        <dbReference type="ChEBI" id="CHEBI:66954"/>
        <dbReference type="EC" id="3.1.4.16"/>
    </reaction>
</comment>
<sequence>MKLLKSVSKVTLLAVMISGVCHAATVNLRVMETTDMHGNMMDYDYYKDRATAQHGLVRAATLIDAARAEVDNSVLVDNGDVIQGSPMADYAAAHLKKGDVHPVYQAMNRLDYAVGSVGNHEFNYGLDYLQQALSGAKFPYINANVYHADGEKPYFKQYLIVDTPVKDSEGKTHNLRIGYIGFVPPQIALWDRAHLEGKVVVKDITETAKKLVPQMRKEGADVVIAIAHSGISADPYKALAENSTYYLSQVPGINAIAFGHSHGVFPSANFAALPGVDIAKGTVNGVPAVMPGRWADHLGVIDLVLEGEEGKWQVTSGKAEARPIYDSKAGKSLVAAKPELVEALKNAHDSTREYVNKPIGKLAAGIDSYLALVQDTAAMQVIRDAQRAYVERMIQGDPDLADLPVLTAAAPFKVGGRKNAPDDFVDIAKGDLSFRNAAQLYQYANTLAAVRVKGKDVKQWLECSAGMYNQIDPNSEAPQSLLNWDGFRAYNFDMFDKLSYQIDVTKPARYDVDCNLINPQAQRIASVTYQGKPLDDNAEFLVAVNNYRAFTGKFPGTGDKNVVINAPDEVRSIIADYINRQTQQHGQYAPVAQNGWSIAPIASEKKLDIRMETSPDEHAAQLIKQSAQHPMTYVGKDDIGFAIYKVDLQSPSANKK</sequence>
<dbReference type="GO" id="GO:0000166">
    <property type="term" value="F:nucleotide binding"/>
    <property type="evidence" value="ECO:0007669"/>
    <property type="project" value="UniProtKB-KW"/>
</dbReference>
<evidence type="ECO:0000256" key="2">
    <source>
        <dbReference type="ARBA" id="ARBA00001730"/>
    </source>
</evidence>
<evidence type="ECO:0000256" key="3">
    <source>
        <dbReference type="ARBA" id="ARBA00001968"/>
    </source>
</evidence>
<dbReference type="PRINTS" id="PR01607">
    <property type="entry name" value="APYRASEFAMLY"/>
</dbReference>
<dbReference type="SUPFAM" id="SSF56300">
    <property type="entry name" value="Metallo-dependent phosphatases"/>
    <property type="match status" value="1"/>
</dbReference>
<dbReference type="InterPro" id="IPR006294">
    <property type="entry name" value="Cyc_nuc_PDE_nucleotidase"/>
</dbReference>
<dbReference type="InterPro" id="IPR041827">
    <property type="entry name" value="CpdB_N"/>
</dbReference>
<dbReference type="FunFam" id="3.60.21.10:FF:000037">
    <property type="entry name" value="Bifunctional 2',3'-cyclic-nucleotide 2'-phosphodiesterase/3'-nucleotidase"/>
    <property type="match status" value="1"/>
</dbReference>
<comment type="subcellular location">
    <subcellularLocation>
        <location evidence="4">Periplasm</location>
    </subcellularLocation>
</comment>
<dbReference type="InterPro" id="IPR036907">
    <property type="entry name" value="5'-Nucleotdase_C_sf"/>
</dbReference>
<dbReference type="GO" id="GO:0008254">
    <property type="term" value="F:3'-nucleotidase activity"/>
    <property type="evidence" value="ECO:0007669"/>
    <property type="project" value="UniProtKB-EC"/>
</dbReference>
<dbReference type="Pfam" id="PF02872">
    <property type="entry name" value="5_nucleotid_C"/>
    <property type="match status" value="1"/>
</dbReference>
<dbReference type="PANTHER" id="PTHR11575:SF6">
    <property type="entry name" value="2',3'-CYCLIC-NUCLEOTIDE 2'-PHOSPHODIESTERASE_3'-NUCLEOTIDASE"/>
    <property type="match status" value="1"/>
</dbReference>
<feature type="domain" description="Calcineurin-like phosphoesterase" evidence="17">
    <location>
        <begin position="28"/>
        <end position="262"/>
    </location>
</feature>
<evidence type="ECO:0000256" key="16">
    <source>
        <dbReference type="RuleBase" id="RU362119"/>
    </source>
</evidence>
<keyword evidence="10 16" id="KW-0732">Signal</keyword>
<feature type="chain" id="PRO_5018382871" description="2',3'-cyclic-nucleotide 2'-phosphodiesterase/3'-nucleotidase" evidence="16">
    <location>
        <begin position="24"/>
        <end position="656"/>
    </location>
</feature>
<evidence type="ECO:0000256" key="5">
    <source>
        <dbReference type="ARBA" id="ARBA00006654"/>
    </source>
</evidence>
<dbReference type="GO" id="GO:0009166">
    <property type="term" value="P:nucleotide catabolic process"/>
    <property type="evidence" value="ECO:0007669"/>
    <property type="project" value="InterPro"/>
</dbReference>
<evidence type="ECO:0000259" key="17">
    <source>
        <dbReference type="Pfam" id="PF00149"/>
    </source>
</evidence>
<dbReference type="InterPro" id="IPR029052">
    <property type="entry name" value="Metallo-depent_PP-like"/>
</dbReference>
<dbReference type="Gene3D" id="3.60.21.10">
    <property type="match status" value="1"/>
</dbReference>
<dbReference type="InterPro" id="IPR006179">
    <property type="entry name" value="5_nucleotidase/apyrase"/>
</dbReference>
<feature type="domain" description="5'-Nucleotidase C-terminal" evidence="18">
    <location>
        <begin position="371"/>
        <end position="549"/>
    </location>
</feature>
<gene>
    <name evidence="19" type="primary">cpdB_2</name>
    <name evidence="19" type="ORF">NCTC10036_02350</name>
</gene>
<evidence type="ECO:0000256" key="13">
    <source>
        <dbReference type="ARBA" id="ARBA00022801"/>
    </source>
</evidence>
<comment type="cofactor">
    <cofactor evidence="3">
        <name>a divalent metal cation</name>
        <dbReference type="ChEBI" id="CHEBI:60240"/>
    </cofactor>
</comment>
<evidence type="ECO:0000256" key="12">
    <source>
        <dbReference type="ARBA" id="ARBA00022764"/>
    </source>
</evidence>
<dbReference type="NCBIfam" id="NF006938">
    <property type="entry name" value="PRK09420.1"/>
    <property type="match status" value="1"/>
</dbReference>
<evidence type="ECO:0000256" key="7">
    <source>
        <dbReference type="ARBA" id="ARBA00012642"/>
    </source>
</evidence>
<dbReference type="SUPFAM" id="SSF55816">
    <property type="entry name" value="5'-nucleotidase (syn. UDP-sugar hydrolase), C-terminal domain"/>
    <property type="match status" value="1"/>
</dbReference>
<evidence type="ECO:0000256" key="15">
    <source>
        <dbReference type="ARBA" id="ARBA00056111"/>
    </source>
</evidence>
<dbReference type="InterPro" id="IPR008334">
    <property type="entry name" value="5'-Nucleotdase_C"/>
</dbReference>
<evidence type="ECO:0000256" key="14">
    <source>
        <dbReference type="ARBA" id="ARBA00023268"/>
    </source>
</evidence>
<evidence type="ECO:0000259" key="18">
    <source>
        <dbReference type="Pfam" id="PF02872"/>
    </source>
</evidence>
<accession>A0A3S4X4V2</accession>
<comment type="catalytic activity">
    <reaction evidence="1">
        <text>a ribonucleoside 3'-phosphate + H2O = a ribonucleoside + phosphate</text>
        <dbReference type="Rhea" id="RHEA:10144"/>
        <dbReference type="ChEBI" id="CHEBI:13197"/>
        <dbReference type="ChEBI" id="CHEBI:15377"/>
        <dbReference type="ChEBI" id="CHEBI:18254"/>
        <dbReference type="ChEBI" id="CHEBI:43474"/>
        <dbReference type="EC" id="3.1.3.6"/>
    </reaction>
</comment>
<organism evidence="19 20">
    <name type="scientific">Serratia rubidaea</name>
    <name type="common">Serratia marinorubra</name>
    <dbReference type="NCBI Taxonomy" id="61652"/>
    <lineage>
        <taxon>Bacteria</taxon>
        <taxon>Pseudomonadati</taxon>
        <taxon>Pseudomonadota</taxon>
        <taxon>Gammaproteobacteria</taxon>
        <taxon>Enterobacterales</taxon>
        <taxon>Yersiniaceae</taxon>
        <taxon>Serratia</taxon>
    </lineage>
</organism>
<dbReference type="Proteomes" id="UP000281904">
    <property type="component" value="Chromosome"/>
</dbReference>